<feature type="region of interest" description="Disordered" evidence="7">
    <location>
        <begin position="280"/>
        <end position="373"/>
    </location>
</feature>
<feature type="compositionally biased region" description="Polar residues" evidence="7">
    <location>
        <begin position="119"/>
        <end position="151"/>
    </location>
</feature>
<comment type="caution">
    <text evidence="9">The sequence shown here is derived from an EMBL/GenBank/DDBJ whole genome shotgun (WGS) entry which is preliminary data.</text>
</comment>
<evidence type="ECO:0000256" key="3">
    <source>
        <dbReference type="ARBA" id="ARBA00023015"/>
    </source>
</evidence>
<dbReference type="GO" id="GO:0005669">
    <property type="term" value="C:transcription factor TFIID complex"/>
    <property type="evidence" value="ECO:0007669"/>
    <property type="project" value="InterPro"/>
</dbReference>
<evidence type="ECO:0000259" key="8">
    <source>
        <dbReference type="PROSITE" id="PS51879"/>
    </source>
</evidence>
<dbReference type="Gene3D" id="1.10.20.10">
    <property type="entry name" value="Histone, subunit A"/>
    <property type="match status" value="1"/>
</dbReference>
<name>A0A835M6P1_9MAGN</name>
<accession>A0A835M6P1</accession>
<feature type="compositionally biased region" description="Polar residues" evidence="7">
    <location>
        <begin position="284"/>
        <end position="293"/>
    </location>
</feature>
<evidence type="ECO:0000313" key="9">
    <source>
        <dbReference type="EMBL" id="KAF9621235.1"/>
    </source>
</evidence>
<evidence type="ECO:0000256" key="7">
    <source>
        <dbReference type="SAM" id="MobiDB-lite"/>
    </source>
</evidence>
<organism evidence="9 10">
    <name type="scientific">Coptis chinensis</name>
    <dbReference type="NCBI Taxonomy" id="261450"/>
    <lineage>
        <taxon>Eukaryota</taxon>
        <taxon>Viridiplantae</taxon>
        <taxon>Streptophyta</taxon>
        <taxon>Embryophyta</taxon>
        <taxon>Tracheophyta</taxon>
        <taxon>Spermatophyta</taxon>
        <taxon>Magnoliopsida</taxon>
        <taxon>Ranunculales</taxon>
        <taxon>Ranunculaceae</taxon>
        <taxon>Coptidoideae</taxon>
        <taxon>Coptis</taxon>
    </lineage>
</organism>
<dbReference type="Pfam" id="PF05236">
    <property type="entry name" value="TAF4"/>
    <property type="match status" value="1"/>
</dbReference>
<feature type="compositionally biased region" description="Polar residues" evidence="7">
    <location>
        <begin position="324"/>
        <end position="341"/>
    </location>
</feature>
<comment type="function">
    <text evidence="6">TAFs are components of the transcription factor IID (TFIID) complex that is essential for mediating regulation of RNA polymerase transcription.</text>
</comment>
<dbReference type="InterPro" id="IPR022003">
    <property type="entry name" value="RST"/>
</dbReference>
<dbReference type="OrthoDB" id="21060at2759"/>
<dbReference type="PANTHER" id="PTHR15138">
    <property type="entry name" value="TRANSCRIPTION INITIATION FACTOR TFIID SUBUNIT 4"/>
    <property type="match status" value="1"/>
</dbReference>
<dbReference type="Pfam" id="PF12174">
    <property type="entry name" value="RST"/>
    <property type="match status" value="1"/>
</dbReference>
<feature type="region of interest" description="Disordered" evidence="7">
    <location>
        <begin position="554"/>
        <end position="575"/>
    </location>
</feature>
<feature type="region of interest" description="Disordered" evidence="7">
    <location>
        <begin position="113"/>
        <end position="183"/>
    </location>
</feature>
<gene>
    <name evidence="9" type="ORF">IFM89_016729</name>
</gene>
<proteinExistence type="inferred from homology"/>
<feature type="region of interest" description="Disordered" evidence="7">
    <location>
        <begin position="745"/>
        <end position="794"/>
    </location>
</feature>
<feature type="compositionally biased region" description="Basic and acidic residues" evidence="7">
    <location>
        <begin position="314"/>
        <end position="323"/>
    </location>
</feature>
<dbReference type="Proteomes" id="UP000631114">
    <property type="component" value="Unassembled WGS sequence"/>
</dbReference>
<evidence type="ECO:0000256" key="1">
    <source>
        <dbReference type="ARBA" id="ARBA00004123"/>
    </source>
</evidence>
<dbReference type="CDD" id="cd08045">
    <property type="entry name" value="HFD_TAF4"/>
    <property type="match status" value="1"/>
</dbReference>
<evidence type="ECO:0000256" key="6">
    <source>
        <dbReference type="ARBA" id="ARBA00058775"/>
    </source>
</evidence>
<feature type="domain" description="RST" evidence="8">
    <location>
        <begin position="222"/>
        <end position="293"/>
    </location>
</feature>
<dbReference type="InterPro" id="IPR007900">
    <property type="entry name" value="TAF4_C"/>
</dbReference>
<dbReference type="InterPro" id="IPR045144">
    <property type="entry name" value="TAF4"/>
</dbReference>
<dbReference type="FunFam" id="1.10.20.10:FF:000015">
    <property type="entry name" value="Transcription initiation factor TFIID subunit 4B"/>
    <property type="match status" value="1"/>
</dbReference>
<keyword evidence="3" id="KW-0805">Transcription regulation</keyword>
<sequence length="850" mass="93899">MDPNIMKILEDDEDDTMHSGADVDAFTAALNRDIEGDPSSQSDTTVGVGGSPRVPSAGIPGEEDQVGPCEQLDALSLERKHGLLPHENNSTANQSFPQWQVSNQEENVCVQNKEEEVKNSQNQGQTSSEVDMMQQGSGSEIQVQQSGQVREQSQLQMQQKDDQLERQTEPNPHQLSKQSAVQVSEQNPVHYGGQDGTRQPENQQQFPNILKTNSPQAQTAESESRSKQVSFGVMLPVLLPLLEKDRAMQLQALYFKLRKNEIHKDGFVRHMRNIVGDQMLRQAKTPSDPNQVLTPKVEALSNSSFPTPESNSQKSRESEHSSDSQRMNVSKVSSSSVGMNNQERDLPTVPPRGPNKQHQQHLHLPPTSYPMYGPNTSNYHVHPYSGQSIGASSTPLIPQTQDSQVRQVLHQGSAPAQSGGTTQPMSSISMTNYEIQNSSNDPKRLHAASSSSSFSAGRADLGNPVPAGTNSISSSMPTQLDHLQVPSTTTSLGTGTILKTPPKKITIGQKKSFDALGTTSTQPSKKQKVSGALSDQSIEQLNDVTAVSGVNLREEEEQLFSGPKDEGRTSEATRRVVQEEEERLILQKIPLQRKLAKIMSKSGIKSISKDVERCLSLCLEERLRGLINNLVRVSKQRVDTERSRHRTIITSDVRRQILVMNRKAKEDWEKKQSEEAEKIRKVNEAEGNTGADGEKEKDEVRTKTFKVNKEEDDKMRTTAANVAARVAVGGDDMLSKWQLMAEQARQKREGVDTTSTIQIGKDVSRRSSSATGRTPRETQDAEYRSPSTAAASGTTRKFGKNAVIIPHSKVVRNISIKDVIAVLEREPQMSRSTLVYRLYEKMRANAPTAE</sequence>
<dbReference type="PROSITE" id="PS51879">
    <property type="entry name" value="RST"/>
    <property type="match status" value="1"/>
</dbReference>
<dbReference type="PANTHER" id="PTHR15138:SF14">
    <property type="entry name" value="TRANSCRIPTION INITIATION FACTOR TFIID SUBUNIT 4"/>
    <property type="match status" value="1"/>
</dbReference>
<feature type="compositionally biased region" description="Basic and acidic residues" evidence="7">
    <location>
        <begin position="563"/>
        <end position="575"/>
    </location>
</feature>
<feature type="compositionally biased region" description="Basic and acidic residues" evidence="7">
    <location>
        <begin position="692"/>
        <end position="701"/>
    </location>
</feature>
<keyword evidence="10" id="KW-1185">Reference proteome</keyword>
<evidence type="ECO:0000256" key="2">
    <source>
        <dbReference type="ARBA" id="ARBA00006178"/>
    </source>
</evidence>
<reference evidence="9 10" key="1">
    <citation type="submission" date="2020-10" db="EMBL/GenBank/DDBJ databases">
        <title>The Coptis chinensis genome and diversification of protoberbering-type alkaloids.</title>
        <authorList>
            <person name="Wang B."/>
            <person name="Shu S."/>
            <person name="Song C."/>
            <person name="Liu Y."/>
        </authorList>
    </citation>
    <scope>NUCLEOTIDE SEQUENCE [LARGE SCALE GENOMIC DNA]</scope>
    <source>
        <strain evidence="9">HL-2020</strain>
        <tissue evidence="9">Leaf</tissue>
    </source>
</reference>
<feature type="compositionally biased region" description="Basic and acidic residues" evidence="7">
    <location>
        <begin position="774"/>
        <end position="783"/>
    </location>
</feature>
<dbReference type="GO" id="GO:0046982">
    <property type="term" value="F:protein heterodimerization activity"/>
    <property type="evidence" value="ECO:0007669"/>
    <property type="project" value="InterPro"/>
</dbReference>
<evidence type="ECO:0000256" key="4">
    <source>
        <dbReference type="ARBA" id="ARBA00023163"/>
    </source>
</evidence>
<feature type="region of interest" description="Disordered" evidence="7">
    <location>
        <begin position="1"/>
        <end position="99"/>
    </location>
</feature>
<comment type="similarity">
    <text evidence="2">Belongs to the TAF4 family.</text>
</comment>
<keyword evidence="4" id="KW-0804">Transcription</keyword>
<feature type="region of interest" description="Disordered" evidence="7">
    <location>
        <begin position="486"/>
        <end position="505"/>
    </location>
</feature>
<dbReference type="AlphaFoldDB" id="A0A835M6P1"/>
<feature type="compositionally biased region" description="Polar residues" evidence="7">
    <location>
        <begin position="169"/>
        <end position="183"/>
    </location>
</feature>
<dbReference type="InterPro" id="IPR009072">
    <property type="entry name" value="Histone-fold"/>
</dbReference>
<keyword evidence="5" id="KW-0539">Nucleus</keyword>
<dbReference type="GO" id="GO:0016251">
    <property type="term" value="F:RNA polymerase II general transcription initiation factor activity"/>
    <property type="evidence" value="ECO:0007669"/>
    <property type="project" value="TreeGrafter"/>
</dbReference>
<feature type="region of interest" description="Disordered" evidence="7">
    <location>
        <begin position="665"/>
        <end position="701"/>
    </location>
</feature>
<dbReference type="GO" id="GO:0003677">
    <property type="term" value="F:DNA binding"/>
    <property type="evidence" value="ECO:0007669"/>
    <property type="project" value="TreeGrafter"/>
</dbReference>
<dbReference type="GO" id="GO:0006367">
    <property type="term" value="P:transcription initiation at RNA polymerase II promoter"/>
    <property type="evidence" value="ECO:0007669"/>
    <property type="project" value="TreeGrafter"/>
</dbReference>
<feature type="region of interest" description="Disordered" evidence="7">
    <location>
        <begin position="435"/>
        <end position="479"/>
    </location>
</feature>
<feature type="compositionally biased region" description="Low complexity" evidence="7">
    <location>
        <begin position="487"/>
        <end position="500"/>
    </location>
</feature>
<feature type="compositionally biased region" description="Basic and acidic residues" evidence="7">
    <location>
        <begin position="665"/>
        <end position="684"/>
    </location>
</feature>
<feature type="compositionally biased region" description="Polar residues" evidence="7">
    <location>
        <begin position="87"/>
        <end position="99"/>
    </location>
</feature>
<protein>
    <recommendedName>
        <fullName evidence="8">RST domain-containing protein</fullName>
    </recommendedName>
</protein>
<feature type="compositionally biased region" description="Basic and acidic residues" evidence="7">
    <location>
        <begin position="159"/>
        <end position="168"/>
    </location>
</feature>
<evidence type="ECO:0000256" key="5">
    <source>
        <dbReference type="ARBA" id="ARBA00023242"/>
    </source>
</evidence>
<comment type="subcellular location">
    <subcellularLocation>
        <location evidence="1">Nucleus</location>
    </subcellularLocation>
</comment>
<feature type="compositionally biased region" description="Polar residues" evidence="7">
    <location>
        <begin position="300"/>
        <end position="313"/>
    </location>
</feature>
<feature type="compositionally biased region" description="Polar residues" evidence="7">
    <location>
        <begin position="785"/>
        <end position="794"/>
    </location>
</feature>
<dbReference type="EMBL" id="JADFTS010000002">
    <property type="protein sequence ID" value="KAF9621235.1"/>
    <property type="molecule type" value="Genomic_DNA"/>
</dbReference>
<feature type="region of interest" description="Disordered" evidence="7">
    <location>
        <begin position="515"/>
        <end position="534"/>
    </location>
</feature>
<feature type="compositionally biased region" description="Low complexity" evidence="7">
    <location>
        <begin position="447"/>
        <end position="456"/>
    </location>
</feature>
<evidence type="ECO:0000313" key="10">
    <source>
        <dbReference type="Proteomes" id="UP000631114"/>
    </source>
</evidence>
<feature type="compositionally biased region" description="Polar residues" evidence="7">
    <location>
        <begin position="468"/>
        <end position="478"/>
    </location>
</feature>